<comment type="caution">
    <text evidence="1">The sequence shown here is derived from an EMBL/GenBank/DDBJ whole genome shotgun (WGS) entry which is preliminary data.</text>
</comment>
<dbReference type="Proteomes" id="UP000558192">
    <property type="component" value="Unassembled WGS sequence"/>
</dbReference>
<name>A0A7X6BGM4_9SPHN</name>
<dbReference type="RefSeq" id="WP_168068928.1">
    <property type="nucleotide sequence ID" value="NZ_JAATJC010000001.1"/>
</dbReference>
<dbReference type="InterPro" id="IPR029058">
    <property type="entry name" value="AB_hydrolase_fold"/>
</dbReference>
<evidence type="ECO:0000313" key="2">
    <source>
        <dbReference type="Proteomes" id="UP000558192"/>
    </source>
</evidence>
<gene>
    <name evidence="1" type="ORF">GGQ97_001801</name>
</gene>
<sequence length="379" mass="41240">MCARRFLLIIFVLTLLVAAGGFALFQFGGSVLRKQALPTVPYEAPPPASGPDYVQADNWLNLPDTVPPGPAQWKPQGMGEEPADKVEAATFYIHPTTYLQRDRWNALLGDRESQERAGLFVRSQASAFNFSRIYAPKYRQAAFGAFLDTGKDATAALDLAYSDVVRAFDRFLMQEPTAPIILAGHSQGALHLTRLLRDRVAKDPALQKRIVAAYVVGWPVSRTADLPAMGLSACANNLDTRCLVSWQTYGQPANTDLITSAFEGTTGFNGLKRRRQDIICYNPLSGSDDDGVTGEIANFARNDGTLVPTDSSLSDATLVQGAVGALCRDNFLIIAGADGKLPDLGSYVLPGNNYHVYDYALFWANIRADARGRVNAFKP</sequence>
<dbReference type="EMBL" id="JAATJC010000001">
    <property type="protein sequence ID" value="NJC06008.1"/>
    <property type="molecule type" value="Genomic_DNA"/>
</dbReference>
<accession>A0A7X6BGM4</accession>
<evidence type="ECO:0000313" key="1">
    <source>
        <dbReference type="EMBL" id="NJC06008.1"/>
    </source>
</evidence>
<dbReference type="Gene3D" id="3.40.50.1820">
    <property type="entry name" value="alpha/beta hydrolase"/>
    <property type="match status" value="1"/>
</dbReference>
<protein>
    <recommendedName>
        <fullName evidence="3">DUF3089 domain-containing protein</fullName>
    </recommendedName>
</protein>
<proteinExistence type="predicted"/>
<dbReference type="SUPFAM" id="SSF53474">
    <property type="entry name" value="alpha/beta-Hydrolases"/>
    <property type="match status" value="1"/>
</dbReference>
<organism evidence="1 2">
    <name type="scientific">Sphingomonas kaistensis</name>
    <dbReference type="NCBI Taxonomy" id="298708"/>
    <lineage>
        <taxon>Bacteria</taxon>
        <taxon>Pseudomonadati</taxon>
        <taxon>Pseudomonadota</taxon>
        <taxon>Alphaproteobacteria</taxon>
        <taxon>Sphingomonadales</taxon>
        <taxon>Sphingomonadaceae</taxon>
        <taxon>Sphingomonas</taxon>
    </lineage>
</organism>
<dbReference type="InterPro" id="IPR021440">
    <property type="entry name" value="DUF3089"/>
</dbReference>
<evidence type="ECO:0008006" key="3">
    <source>
        <dbReference type="Google" id="ProtNLM"/>
    </source>
</evidence>
<dbReference type="Pfam" id="PF11288">
    <property type="entry name" value="DUF3089"/>
    <property type="match status" value="1"/>
</dbReference>
<keyword evidence="2" id="KW-1185">Reference proteome</keyword>
<dbReference type="AlphaFoldDB" id="A0A7X6BGM4"/>
<reference evidence="1 2" key="1">
    <citation type="submission" date="2020-03" db="EMBL/GenBank/DDBJ databases">
        <title>Genomic Encyclopedia of Type Strains, Phase IV (KMG-IV): sequencing the most valuable type-strain genomes for metagenomic binning, comparative biology and taxonomic classification.</title>
        <authorList>
            <person name="Goeker M."/>
        </authorList>
    </citation>
    <scope>NUCLEOTIDE SEQUENCE [LARGE SCALE GENOMIC DNA]</scope>
    <source>
        <strain evidence="1 2">DSM 16846</strain>
    </source>
</reference>